<accession>A0A0H4U595</accession>
<sequence length="40" mass="4628">MLDKAIFGNLALGRQLKKLRQVACNPCIVFVLDSKKFREY</sequence>
<name>A0A0H4U595_9CYAN</name>
<reference evidence="1" key="1">
    <citation type="journal article" date="2015" name="J. Nat. Prod.">
        <title>Combining Mass Spectrometric Metabolic Profiling with Genomic Analysis: A Powerful Approach for Discovering Natural Products from Cyanobacteria.</title>
        <authorList>
            <person name="Kleigrewe K."/>
            <person name="Almaliti J."/>
            <person name="Tian I.Y."/>
            <person name="Kinnel R.B."/>
            <person name="Korobeynikov A."/>
            <person name="Monroe E.A."/>
            <person name="Duggan B.M."/>
            <person name="Di Marzo V."/>
            <person name="Sherman D.H."/>
            <person name="Dorrestein P.C."/>
            <person name="Gerwick L."/>
            <person name="Gerwick W.H."/>
        </authorList>
    </citation>
    <scope>NUCLEOTIDE SEQUENCE</scope>
    <source>
        <strain evidence="1">PNG 5-198</strain>
    </source>
</reference>
<dbReference type="AlphaFoldDB" id="A0A0H4U595"/>
<evidence type="ECO:0000313" key="1">
    <source>
        <dbReference type="EMBL" id="AKQ09592.1"/>
    </source>
</evidence>
<protein>
    <submittedName>
        <fullName evidence="1">Uncharacterized protein</fullName>
    </submittedName>
</protein>
<organism evidence="1">
    <name type="scientific">Moorena bouillonii PNG</name>
    <dbReference type="NCBI Taxonomy" id="568701"/>
    <lineage>
        <taxon>Bacteria</taxon>
        <taxon>Bacillati</taxon>
        <taxon>Cyanobacteriota</taxon>
        <taxon>Cyanophyceae</taxon>
        <taxon>Coleofasciculales</taxon>
        <taxon>Coleofasciculaceae</taxon>
        <taxon>Moorena</taxon>
    </lineage>
</organism>
<dbReference type="EMBL" id="KP715425">
    <property type="protein sequence ID" value="AKQ09592.1"/>
    <property type="molecule type" value="Genomic_DNA"/>
</dbReference>
<proteinExistence type="predicted"/>